<organism evidence="1 2">
    <name type="scientific">Effrenium voratum</name>
    <dbReference type="NCBI Taxonomy" id="2562239"/>
    <lineage>
        <taxon>Eukaryota</taxon>
        <taxon>Sar</taxon>
        <taxon>Alveolata</taxon>
        <taxon>Dinophyceae</taxon>
        <taxon>Suessiales</taxon>
        <taxon>Symbiodiniaceae</taxon>
        <taxon>Effrenium</taxon>
    </lineage>
</organism>
<dbReference type="Proteomes" id="UP001178507">
    <property type="component" value="Unassembled WGS sequence"/>
</dbReference>
<sequence length="193" mass="20667">CLTHGNFCAAKSYSSKVTVAARAMKDLLASPGAGRRHEAGGTPRAQADCCARSLSGRSPQCRLVGSQRFGSLVVCQTRLMMARRAALTPLPHCGPCRAYECQAGGLAAQALMPWLPTSGQKFGHISRRCARRTPEGHLDWRGVKSALEGARETSRAYLKADSARNLLKMAITINLMPPSPGRLCVNLLNGMSC</sequence>
<keyword evidence="2" id="KW-1185">Reference proteome</keyword>
<protein>
    <submittedName>
        <fullName evidence="1">Uncharacterized protein</fullName>
    </submittedName>
</protein>
<reference evidence="1" key="1">
    <citation type="submission" date="2023-08" db="EMBL/GenBank/DDBJ databases">
        <authorList>
            <person name="Chen Y."/>
            <person name="Shah S."/>
            <person name="Dougan E. K."/>
            <person name="Thang M."/>
            <person name="Chan C."/>
        </authorList>
    </citation>
    <scope>NUCLEOTIDE SEQUENCE</scope>
</reference>
<name>A0AA36I622_9DINO</name>
<proteinExistence type="predicted"/>
<dbReference type="AlphaFoldDB" id="A0AA36I622"/>
<evidence type="ECO:0000313" key="1">
    <source>
        <dbReference type="EMBL" id="CAJ1381778.1"/>
    </source>
</evidence>
<dbReference type="EMBL" id="CAUJNA010000837">
    <property type="protein sequence ID" value="CAJ1381778.1"/>
    <property type="molecule type" value="Genomic_DNA"/>
</dbReference>
<feature type="non-terminal residue" evidence="1">
    <location>
        <position position="1"/>
    </location>
</feature>
<gene>
    <name evidence="1" type="ORF">EVOR1521_LOCUS9352</name>
</gene>
<evidence type="ECO:0000313" key="2">
    <source>
        <dbReference type="Proteomes" id="UP001178507"/>
    </source>
</evidence>
<accession>A0AA36I622</accession>
<comment type="caution">
    <text evidence="1">The sequence shown here is derived from an EMBL/GenBank/DDBJ whole genome shotgun (WGS) entry which is preliminary data.</text>
</comment>
<feature type="non-terminal residue" evidence="1">
    <location>
        <position position="193"/>
    </location>
</feature>